<evidence type="ECO:0000259" key="1">
    <source>
        <dbReference type="SMART" id="SM00597"/>
    </source>
</evidence>
<name>A0AAV0Y0H0_9HEMI</name>
<dbReference type="PANTHER" id="PTHR45749:SF21">
    <property type="entry name" value="DUF4371 DOMAIN-CONTAINING PROTEIN"/>
    <property type="match status" value="1"/>
</dbReference>
<keyword evidence="3" id="KW-1185">Reference proteome</keyword>
<comment type="caution">
    <text evidence="2">The sequence shown here is derived from an EMBL/GenBank/DDBJ whole genome shotgun (WGS) entry which is preliminary data.</text>
</comment>
<evidence type="ECO:0000313" key="3">
    <source>
        <dbReference type="Proteomes" id="UP001160148"/>
    </source>
</evidence>
<accession>A0AAV0Y0H0</accession>
<dbReference type="AlphaFoldDB" id="A0AAV0Y0H0"/>
<dbReference type="EMBL" id="CARXXK010001206">
    <property type="protein sequence ID" value="CAI6374419.1"/>
    <property type="molecule type" value="Genomic_DNA"/>
</dbReference>
<proteinExistence type="predicted"/>
<dbReference type="PANTHER" id="PTHR45749">
    <property type="match status" value="1"/>
</dbReference>
<feature type="domain" description="TTF-type" evidence="1">
    <location>
        <begin position="76"/>
        <end position="162"/>
    </location>
</feature>
<evidence type="ECO:0000313" key="2">
    <source>
        <dbReference type="EMBL" id="CAI6374419.1"/>
    </source>
</evidence>
<protein>
    <recommendedName>
        <fullName evidence="1">TTF-type domain-containing protein</fullName>
    </recommendedName>
</protein>
<reference evidence="2 3" key="1">
    <citation type="submission" date="2023-01" db="EMBL/GenBank/DDBJ databases">
        <authorList>
            <person name="Whitehead M."/>
        </authorList>
    </citation>
    <scope>NUCLEOTIDE SEQUENCE [LARGE SCALE GENOMIC DNA]</scope>
</reference>
<gene>
    <name evidence="2" type="ORF">MEUPH1_LOCUS28047</name>
</gene>
<sequence length="220" mass="24984">MATTNYFDIFKPKNGEKTNLNVMKPKVGTTASVTTVTTVTTVTEITTNSNLDLGDLTSGPVRPILEVYPKTKHGNQNRSFSAAYFNEFKWLEYSVKKNAVFCFVCRNFSHDSGYTEETFVRTGFSNWKKLSTKLKMHASSKIHLNCLTQMTSYESTIKEGSKMSKISSVHQKQVDKDCTYLSYLIDILLYLAKQRLAFRGHSETSESQNQGNFKELCVLF</sequence>
<dbReference type="SMART" id="SM00597">
    <property type="entry name" value="ZnF_TTF"/>
    <property type="match status" value="1"/>
</dbReference>
<dbReference type="InterPro" id="IPR006580">
    <property type="entry name" value="Znf_TTF"/>
</dbReference>
<dbReference type="Proteomes" id="UP001160148">
    <property type="component" value="Unassembled WGS sequence"/>
</dbReference>
<organism evidence="2 3">
    <name type="scientific">Macrosiphum euphorbiae</name>
    <name type="common">potato aphid</name>
    <dbReference type="NCBI Taxonomy" id="13131"/>
    <lineage>
        <taxon>Eukaryota</taxon>
        <taxon>Metazoa</taxon>
        <taxon>Ecdysozoa</taxon>
        <taxon>Arthropoda</taxon>
        <taxon>Hexapoda</taxon>
        <taxon>Insecta</taxon>
        <taxon>Pterygota</taxon>
        <taxon>Neoptera</taxon>
        <taxon>Paraneoptera</taxon>
        <taxon>Hemiptera</taxon>
        <taxon>Sternorrhyncha</taxon>
        <taxon>Aphidomorpha</taxon>
        <taxon>Aphidoidea</taxon>
        <taxon>Aphididae</taxon>
        <taxon>Macrosiphini</taxon>
        <taxon>Macrosiphum</taxon>
    </lineage>
</organism>